<name>A0ABW6SXJ6_9ACTN</name>
<gene>
    <name evidence="3" type="ORF">ACFYXI_25250</name>
</gene>
<protein>
    <submittedName>
        <fullName evidence="3">PadR family transcriptional regulator</fullName>
    </submittedName>
</protein>
<comment type="caution">
    <text evidence="3">The sequence shown here is derived from an EMBL/GenBank/DDBJ whole genome shotgun (WGS) entry which is preliminary data.</text>
</comment>
<evidence type="ECO:0000259" key="2">
    <source>
        <dbReference type="Pfam" id="PF03551"/>
    </source>
</evidence>
<accession>A0ABW6SXJ6</accession>
<organism evidence="3 4">
    <name type="scientific">Microtetraspora malaysiensis</name>
    <dbReference type="NCBI Taxonomy" id="161358"/>
    <lineage>
        <taxon>Bacteria</taxon>
        <taxon>Bacillati</taxon>
        <taxon>Actinomycetota</taxon>
        <taxon>Actinomycetes</taxon>
        <taxon>Streptosporangiales</taxon>
        <taxon>Streptosporangiaceae</taxon>
        <taxon>Microtetraspora</taxon>
    </lineage>
</organism>
<evidence type="ECO:0000313" key="4">
    <source>
        <dbReference type="Proteomes" id="UP001602013"/>
    </source>
</evidence>
<dbReference type="InterPro" id="IPR036388">
    <property type="entry name" value="WH-like_DNA-bd_sf"/>
</dbReference>
<sequence>MASGELALAILGFLNEEPMHGYELKQRIAGLSGHVRPVSDGALYPAITRLERSGLVDRREEEGAAAARRHVLSLTGKGREELFRRLREPSDLEISDQSRFFALLTFLSALPREDQVTVLRRRLDFLEAPASFFYRSGKPVRAREVADRFRHGMLVMAREIGAVEKAWLKSAIADLAEPGPGPAEIPDPSPDLSVRHL</sequence>
<feature type="compositionally biased region" description="Pro residues" evidence="1">
    <location>
        <begin position="179"/>
        <end position="189"/>
    </location>
</feature>
<proteinExistence type="predicted"/>
<evidence type="ECO:0000256" key="1">
    <source>
        <dbReference type="SAM" id="MobiDB-lite"/>
    </source>
</evidence>
<feature type="domain" description="Transcription regulator PadR N-terminal" evidence="2">
    <location>
        <begin position="10"/>
        <end position="82"/>
    </location>
</feature>
<dbReference type="InterPro" id="IPR005149">
    <property type="entry name" value="Tscrpt_reg_PadR_N"/>
</dbReference>
<dbReference type="InterPro" id="IPR036390">
    <property type="entry name" value="WH_DNA-bd_sf"/>
</dbReference>
<dbReference type="Pfam" id="PF03551">
    <property type="entry name" value="PadR"/>
    <property type="match status" value="1"/>
</dbReference>
<evidence type="ECO:0000313" key="3">
    <source>
        <dbReference type="EMBL" id="MFF3668897.1"/>
    </source>
</evidence>
<dbReference type="PANTHER" id="PTHR33169:SF26">
    <property type="entry name" value="CONSERVED PROTEIN"/>
    <property type="match status" value="1"/>
</dbReference>
<dbReference type="EMBL" id="JBIASD010000017">
    <property type="protein sequence ID" value="MFF3668897.1"/>
    <property type="molecule type" value="Genomic_DNA"/>
</dbReference>
<dbReference type="Proteomes" id="UP001602013">
    <property type="component" value="Unassembled WGS sequence"/>
</dbReference>
<dbReference type="RefSeq" id="WP_387414665.1">
    <property type="nucleotide sequence ID" value="NZ_JBIASD010000017.1"/>
</dbReference>
<dbReference type="InterPro" id="IPR052509">
    <property type="entry name" value="Metal_resp_DNA-bind_regulator"/>
</dbReference>
<keyword evidence="4" id="KW-1185">Reference proteome</keyword>
<dbReference type="PANTHER" id="PTHR33169">
    <property type="entry name" value="PADR-FAMILY TRANSCRIPTIONAL REGULATOR"/>
    <property type="match status" value="1"/>
</dbReference>
<feature type="region of interest" description="Disordered" evidence="1">
    <location>
        <begin position="178"/>
        <end position="197"/>
    </location>
</feature>
<dbReference type="Gene3D" id="1.10.10.10">
    <property type="entry name" value="Winged helix-like DNA-binding domain superfamily/Winged helix DNA-binding domain"/>
    <property type="match status" value="1"/>
</dbReference>
<reference evidence="3 4" key="1">
    <citation type="submission" date="2024-10" db="EMBL/GenBank/DDBJ databases">
        <title>The Natural Products Discovery Center: Release of the First 8490 Sequenced Strains for Exploring Actinobacteria Biosynthetic Diversity.</title>
        <authorList>
            <person name="Kalkreuter E."/>
            <person name="Kautsar S.A."/>
            <person name="Yang D."/>
            <person name="Bader C.D."/>
            <person name="Teijaro C.N."/>
            <person name="Fluegel L."/>
            <person name="Davis C.M."/>
            <person name="Simpson J.R."/>
            <person name="Lauterbach L."/>
            <person name="Steele A.D."/>
            <person name="Gui C."/>
            <person name="Meng S."/>
            <person name="Li G."/>
            <person name="Viehrig K."/>
            <person name="Ye F."/>
            <person name="Su P."/>
            <person name="Kiefer A.F."/>
            <person name="Nichols A."/>
            <person name="Cepeda A.J."/>
            <person name="Yan W."/>
            <person name="Fan B."/>
            <person name="Jiang Y."/>
            <person name="Adhikari A."/>
            <person name="Zheng C.-J."/>
            <person name="Schuster L."/>
            <person name="Cowan T.M."/>
            <person name="Smanski M.J."/>
            <person name="Chevrette M.G."/>
            <person name="De Carvalho L.P.S."/>
            <person name="Shen B."/>
        </authorList>
    </citation>
    <scope>NUCLEOTIDE SEQUENCE [LARGE SCALE GENOMIC DNA]</scope>
    <source>
        <strain evidence="3 4">NPDC002173</strain>
    </source>
</reference>
<dbReference type="SUPFAM" id="SSF46785">
    <property type="entry name" value="Winged helix' DNA-binding domain"/>
    <property type="match status" value="1"/>
</dbReference>